<dbReference type="InterPro" id="IPR022613">
    <property type="entry name" value="CH_CAMSAP_2"/>
</dbReference>
<feature type="region of interest" description="Disordered" evidence="2">
    <location>
        <begin position="1008"/>
        <end position="1031"/>
    </location>
</feature>
<dbReference type="InterPro" id="IPR031372">
    <property type="entry name" value="CAMSAP_CC1"/>
</dbReference>
<dbReference type="InterPro" id="IPR001715">
    <property type="entry name" value="CH_dom"/>
</dbReference>
<dbReference type="Pfam" id="PF25532">
    <property type="entry name" value="CH_CAMSAP2_N"/>
    <property type="match status" value="1"/>
</dbReference>
<feature type="compositionally biased region" description="Low complexity" evidence="2">
    <location>
        <begin position="670"/>
        <end position="682"/>
    </location>
</feature>
<feature type="compositionally biased region" description="Basic and acidic residues" evidence="2">
    <location>
        <begin position="438"/>
        <end position="447"/>
    </location>
</feature>
<dbReference type="Pfam" id="PF11971">
    <property type="entry name" value="CAMSAP_CH"/>
    <property type="match status" value="1"/>
</dbReference>
<dbReference type="PROSITE" id="PS50021">
    <property type="entry name" value="CH"/>
    <property type="match status" value="1"/>
</dbReference>
<sequence length="1480" mass="167915">MWSAISRLFVAKPRSSTKALEPGEEAGSTSISINQWQSFNCGAEADTAVHVFDSMDRNMGDDRRKITGEQQHDPEYFGETSDTRQAKQRASMKWLLSKAYNNRVPENLREPYYRDLEDQEHLKPQIVHSLSNAELYCLALANIYSDPNYHNQNHLGILQALARKGVFVNEPSNTPLTETILIQNSPLKMSAHMAVIEGLMILYAKEVVTGDRVAAAIRRFDPQALVDVPQDHEKGLLLWISHASHALITKIQGEEGQDKTKLPELPPAKDFQSLCDGVGLAAVVAFYCPGELNWMDIRVSKRPSVADALYNLSLVHAFCIRCLPYSIFHMQPEDVTYMRGSMKQNLVVFLADMYNVLEIHPVKCVRYPGEERASQYLDACPRNSHGVAHKRSLPQSIAPIPDLRSNLSISAPGFTVAKPTTMSFVKKSQSLQQTAEAHSYDDRRGTSEESFVVHRNRGIPTLSSVGDERMVKAEAAGRPSNWEDQRRSSYAGRRSRRNSVTDDSQLTIENFGGSQDNLHNFGCVRNPDKEMVHTGKRTAPEPNLPVRSSVQDVYGSDVQHILADNGYSNDEPTPRLRRQASNTSLNNVAIKNLLHSSDNDKIDVESTKMASFANLSRQSSEKGINFNYGEHERDESGVRGNFGGKKHGQSNGNGIAEKKTTFATLPNTTTWQQQSSLQSQQTEPHSSDGDGSNIVIAAQLNNIRMQLEEKRRQIETEKRRMEAKASKQREQVGKAAFLQTVTKEIREDVRDVEHKWLEHDGSTVPFIETRRTPDLENMDLEQYHQSITQMNSSLSEIHADIQRLANQQTQIQQQHFINQQQQQMQQQFQQLQSYNQQHMTSYGMPPINPMTPRIQDPQQGQFYLHDQPQMQRRTWARPQQNLSNEMAAVSYQQPMDPRYSPQPPVYQQDPRLYHDTRTWGAPPPQQKGFVLHDTSQEQRYLNGGDHSIINSQIHHSPANYPQSSNLFTQTPPASASPQHRNAVHRISQLMGESPEPKKPTVHHIPITCESPTDKRHNNAQLHTPVPAPPVDDMEPQNISFIGNDDDLAQRIPRLHITSGSRTYRISSPTKTTPSRNSFQPHSSLREASPSPSATPEITPLDSTDAGEKGFYISFDNDGPKKPKPALRVKRSPKKERTVSSFIEHEDFSARPDSPPANPIDRQRHMEAQRDLERERQRQAEEREQQRQELRDRELQREIDKERQREDRQRTGETRPTGVGLVIGNELANPDPNSLDEMEKKKKQFMLASLQRRQQQGELKERKEAEALAKREREKMKEEERARKKEDDRQRRAAILEQYKLKKLKEEAEREGKVLDKEVLNAIKQTPKLRSKTATSARPRPKTIAVDHSELDSGTLTPSRGKKGSSSNLSTATLISPTMKRDYFRGSQDTLIAAHYDDRRSGPFYRGGSLKVSSVDSPDDGRGCSPCRSTNQLGRRGSYKTSRDTQEPHQQVRGRTKYPTYQNFKGRKSNSLMNLCGKDKN</sequence>
<dbReference type="PANTHER" id="PTHR21595:SF0">
    <property type="entry name" value="PATRONIN"/>
    <property type="match status" value="1"/>
</dbReference>
<feature type="compositionally biased region" description="Polar residues" evidence="2">
    <location>
        <begin position="1057"/>
        <end position="1082"/>
    </location>
</feature>
<dbReference type="SUPFAM" id="SSF47576">
    <property type="entry name" value="Calponin-homology domain, CH-domain"/>
    <property type="match status" value="1"/>
</dbReference>
<evidence type="ECO:0000259" key="3">
    <source>
        <dbReference type="PROSITE" id="PS50021"/>
    </source>
</evidence>
<dbReference type="GO" id="GO:0005516">
    <property type="term" value="F:calmodulin binding"/>
    <property type="evidence" value="ECO:0007669"/>
    <property type="project" value="InterPro"/>
</dbReference>
<evidence type="ECO:0000256" key="2">
    <source>
        <dbReference type="SAM" id="MobiDB-lite"/>
    </source>
</evidence>
<protein>
    <submittedName>
        <fullName evidence="4">Ssp4_4 protein</fullName>
    </submittedName>
</protein>
<feature type="region of interest" description="Disordered" evidence="2">
    <location>
        <begin position="1412"/>
        <end position="1454"/>
    </location>
</feature>
<feature type="compositionally biased region" description="Polar residues" evidence="2">
    <location>
        <begin position="501"/>
        <end position="518"/>
    </location>
</feature>
<organism evidence="4">
    <name type="scientific">Fopius arisanus</name>
    <dbReference type="NCBI Taxonomy" id="64838"/>
    <lineage>
        <taxon>Eukaryota</taxon>
        <taxon>Metazoa</taxon>
        <taxon>Ecdysozoa</taxon>
        <taxon>Arthropoda</taxon>
        <taxon>Hexapoda</taxon>
        <taxon>Insecta</taxon>
        <taxon>Pterygota</taxon>
        <taxon>Neoptera</taxon>
        <taxon>Endopterygota</taxon>
        <taxon>Hymenoptera</taxon>
        <taxon>Apocrita</taxon>
        <taxon>Ichneumonoidea</taxon>
        <taxon>Braconidae</taxon>
        <taxon>Opiinae</taxon>
        <taxon>Fopius</taxon>
    </lineage>
</organism>
<feature type="compositionally biased region" description="Polar residues" evidence="2">
    <location>
        <begin position="427"/>
        <end position="436"/>
    </location>
</feature>
<feature type="region of interest" description="Disordered" evidence="2">
    <location>
        <begin position="1326"/>
        <end position="1369"/>
    </location>
</feature>
<dbReference type="GO" id="GO:0007026">
    <property type="term" value="P:negative regulation of microtubule depolymerization"/>
    <property type="evidence" value="ECO:0007669"/>
    <property type="project" value="TreeGrafter"/>
</dbReference>
<feature type="compositionally biased region" description="Basic and acidic residues" evidence="2">
    <location>
        <begin position="1160"/>
        <end position="1212"/>
    </location>
</feature>
<keyword evidence="1" id="KW-0175">Coiled coil</keyword>
<accession>A0A0C9R1L1</accession>
<dbReference type="InterPro" id="IPR036872">
    <property type="entry name" value="CH_dom_sf"/>
</dbReference>
<feature type="region of interest" description="Disordered" evidence="2">
    <location>
        <begin position="473"/>
        <end position="519"/>
    </location>
</feature>
<feature type="compositionally biased region" description="Basic and acidic residues" evidence="2">
    <location>
        <begin position="1257"/>
        <end position="1290"/>
    </location>
</feature>
<feature type="compositionally biased region" description="Basic residues" evidence="2">
    <location>
        <begin position="1121"/>
        <end position="1133"/>
    </location>
</feature>
<gene>
    <name evidence="4" type="primary">ssp4_4</name>
    <name evidence="4" type="ORF">g.35626</name>
</gene>
<dbReference type="GO" id="GO:0036449">
    <property type="term" value="C:microtubule minus-end"/>
    <property type="evidence" value="ECO:0007669"/>
    <property type="project" value="TreeGrafter"/>
</dbReference>
<proteinExistence type="predicted"/>
<dbReference type="GO" id="GO:0031122">
    <property type="term" value="P:cytoplasmic microtubule organization"/>
    <property type="evidence" value="ECO:0007669"/>
    <property type="project" value="TreeGrafter"/>
</dbReference>
<evidence type="ECO:0000313" key="4">
    <source>
        <dbReference type="EMBL" id="JAG71617.1"/>
    </source>
</evidence>
<feature type="region of interest" description="Disordered" evidence="2">
    <location>
        <begin position="1054"/>
        <end position="1291"/>
    </location>
</feature>
<dbReference type="PANTHER" id="PTHR21595">
    <property type="entry name" value="PATRONIN"/>
    <property type="match status" value="1"/>
</dbReference>
<name>A0A0C9R1L1_9HYME</name>
<dbReference type="Pfam" id="PF17095">
    <property type="entry name" value="CAMSAP_CC1"/>
    <property type="match status" value="1"/>
</dbReference>
<dbReference type="GO" id="GO:0030507">
    <property type="term" value="F:spectrin binding"/>
    <property type="evidence" value="ECO:0007669"/>
    <property type="project" value="InterPro"/>
</dbReference>
<dbReference type="GO" id="GO:0031175">
    <property type="term" value="P:neuron projection development"/>
    <property type="evidence" value="ECO:0007669"/>
    <property type="project" value="InterPro"/>
</dbReference>
<feature type="region of interest" description="Disordered" evidence="2">
    <location>
        <begin position="427"/>
        <end position="455"/>
    </location>
</feature>
<dbReference type="InterPro" id="IPR032940">
    <property type="entry name" value="CAMSAP"/>
</dbReference>
<feature type="coiled-coil region" evidence="1">
    <location>
        <begin position="697"/>
        <end position="731"/>
    </location>
</feature>
<evidence type="ECO:0000256" key="1">
    <source>
        <dbReference type="SAM" id="Coils"/>
    </source>
</evidence>
<dbReference type="GO" id="GO:0051011">
    <property type="term" value="F:microtubule minus-end binding"/>
    <property type="evidence" value="ECO:0007669"/>
    <property type="project" value="TreeGrafter"/>
</dbReference>
<feature type="compositionally biased region" description="Basic and acidic residues" evidence="2">
    <location>
        <begin position="1134"/>
        <end position="1149"/>
    </location>
</feature>
<dbReference type="InterPro" id="IPR058042">
    <property type="entry name" value="CAMSAP_N"/>
</dbReference>
<feature type="region of interest" description="Disordered" evidence="2">
    <location>
        <begin position="670"/>
        <end position="692"/>
    </location>
</feature>
<reference evidence="4" key="1">
    <citation type="submission" date="2015-01" db="EMBL/GenBank/DDBJ databases">
        <title>Transcriptome Assembly of Fopius arisanus.</title>
        <authorList>
            <person name="Geib S."/>
        </authorList>
    </citation>
    <scope>NUCLEOTIDE SEQUENCE</scope>
</reference>
<feature type="region of interest" description="Disordered" evidence="2">
    <location>
        <begin position="631"/>
        <end position="655"/>
    </location>
</feature>
<feature type="domain" description="Calponin-homology (CH)" evidence="3">
    <location>
        <begin position="230"/>
        <end position="355"/>
    </location>
</feature>
<dbReference type="EMBL" id="GBYB01001850">
    <property type="protein sequence ID" value="JAG71617.1"/>
    <property type="molecule type" value="Transcribed_RNA"/>
</dbReference>
<feature type="compositionally biased region" description="Polar residues" evidence="2">
    <location>
        <begin position="1351"/>
        <end position="1369"/>
    </location>
</feature>